<feature type="transmembrane region" description="Helical" evidence="1">
    <location>
        <begin position="116"/>
        <end position="141"/>
    </location>
</feature>
<accession>A0A218P839</accession>
<dbReference type="Proteomes" id="UP000197418">
    <property type="component" value="Chromosome"/>
</dbReference>
<reference evidence="2 3" key="1">
    <citation type="submission" date="2016-04" db="EMBL/GenBank/DDBJ databases">
        <title>Complete genome sequence of Thermococcus pacificus type strain P4.</title>
        <authorList>
            <person name="Oger P.M."/>
        </authorList>
    </citation>
    <scope>NUCLEOTIDE SEQUENCE [LARGE SCALE GENOMIC DNA]</scope>
    <source>
        <strain evidence="2 3">P-4</strain>
    </source>
</reference>
<feature type="transmembrane region" description="Helical" evidence="1">
    <location>
        <begin position="24"/>
        <end position="48"/>
    </location>
</feature>
<organism evidence="2 3">
    <name type="scientific">Thermococcus pacificus</name>
    <dbReference type="NCBI Taxonomy" id="71998"/>
    <lineage>
        <taxon>Archaea</taxon>
        <taxon>Methanobacteriati</taxon>
        <taxon>Methanobacteriota</taxon>
        <taxon>Thermococci</taxon>
        <taxon>Thermococcales</taxon>
        <taxon>Thermococcaceae</taxon>
        <taxon>Thermococcus</taxon>
    </lineage>
</organism>
<sequence length="210" mass="22916">MTVNVRSEKNLGMWGSILALLGGFVPYIGSVLALVGSILVLVALHGIGNAVGDDRPFKNYLFAFIVGIAVLVLFIFVIFATFGLTMSGLSVHEEFSGPITAAPSESMSITNEYTEALPLMIISGVFLLVVLITVVNAYFEMKAWSAMYEITRTKSFEDAANWFKWGAITAIVLVGFLLIFIARIFVILGFSNMPDELEEKPQLPLDSHIA</sequence>
<evidence type="ECO:0000256" key="1">
    <source>
        <dbReference type="SAM" id="Phobius"/>
    </source>
</evidence>
<proteinExistence type="predicted"/>
<keyword evidence="1" id="KW-1133">Transmembrane helix</keyword>
<evidence type="ECO:0000313" key="3">
    <source>
        <dbReference type="Proteomes" id="UP000197418"/>
    </source>
</evidence>
<keyword evidence="3" id="KW-1185">Reference proteome</keyword>
<dbReference type="EMBL" id="CP015102">
    <property type="protein sequence ID" value="ASJ06934.1"/>
    <property type="molecule type" value="Genomic_DNA"/>
</dbReference>
<dbReference type="Pfam" id="PF06195">
    <property type="entry name" value="DUF996"/>
    <property type="match status" value="1"/>
</dbReference>
<name>A0A218P839_9EURY</name>
<evidence type="ECO:0000313" key="2">
    <source>
        <dbReference type="EMBL" id="ASJ06934.1"/>
    </source>
</evidence>
<dbReference type="InterPro" id="IPR010397">
    <property type="entry name" value="DUF996"/>
</dbReference>
<gene>
    <name evidence="2" type="ORF">A3L08_06160</name>
</gene>
<protein>
    <recommendedName>
        <fullName evidence="4">DUF996 domain-containing protein</fullName>
    </recommendedName>
</protein>
<keyword evidence="1" id="KW-0812">Transmembrane</keyword>
<keyword evidence="1" id="KW-0472">Membrane</keyword>
<evidence type="ECO:0008006" key="4">
    <source>
        <dbReference type="Google" id="ProtNLM"/>
    </source>
</evidence>
<feature type="transmembrane region" description="Helical" evidence="1">
    <location>
        <begin position="60"/>
        <end position="82"/>
    </location>
</feature>
<dbReference type="AlphaFoldDB" id="A0A218P839"/>
<feature type="transmembrane region" description="Helical" evidence="1">
    <location>
        <begin position="162"/>
        <end position="190"/>
    </location>
</feature>
<dbReference type="KEGG" id="tpaf:A3L08_06160"/>